<accession>A0AAD1Z2H8</accession>
<protein>
    <submittedName>
        <fullName evidence="2">Uncharacterized protein</fullName>
    </submittedName>
</protein>
<evidence type="ECO:0000256" key="1">
    <source>
        <dbReference type="SAM" id="Phobius"/>
    </source>
</evidence>
<evidence type="ECO:0000313" key="2">
    <source>
        <dbReference type="EMBL" id="CAI9761569.1"/>
    </source>
</evidence>
<keyword evidence="1" id="KW-0812">Transmembrane</keyword>
<dbReference type="EMBL" id="OU503040">
    <property type="protein sequence ID" value="CAI9761569.1"/>
    <property type="molecule type" value="Genomic_DNA"/>
</dbReference>
<organism evidence="2 3">
    <name type="scientific">Fraxinus pennsylvanica</name>
    <dbReference type="NCBI Taxonomy" id="56036"/>
    <lineage>
        <taxon>Eukaryota</taxon>
        <taxon>Viridiplantae</taxon>
        <taxon>Streptophyta</taxon>
        <taxon>Embryophyta</taxon>
        <taxon>Tracheophyta</taxon>
        <taxon>Spermatophyta</taxon>
        <taxon>Magnoliopsida</taxon>
        <taxon>eudicotyledons</taxon>
        <taxon>Gunneridae</taxon>
        <taxon>Pentapetalae</taxon>
        <taxon>asterids</taxon>
        <taxon>lamiids</taxon>
        <taxon>Lamiales</taxon>
        <taxon>Oleaceae</taxon>
        <taxon>Oleeae</taxon>
        <taxon>Fraxinus</taxon>
    </lineage>
</organism>
<proteinExistence type="predicted"/>
<evidence type="ECO:0000313" key="3">
    <source>
        <dbReference type="Proteomes" id="UP000834106"/>
    </source>
</evidence>
<sequence length="124" mass="14531">MNLERESEGAREGESNTLSLLTSNWIIIMIAAQAVIVTINMCTINRDSVFSYNYCVLTLLHQWHLDKWTNKPTQLGKVKQKFQQIQEAYSDHSMRTMLEYMILKTRKSKVRHTALRSYKVCFGR</sequence>
<keyword evidence="1" id="KW-0472">Membrane</keyword>
<gene>
    <name evidence="2" type="ORF">FPE_LOCUS8999</name>
</gene>
<dbReference type="Proteomes" id="UP000834106">
    <property type="component" value="Chromosome 5"/>
</dbReference>
<reference evidence="2" key="1">
    <citation type="submission" date="2023-05" db="EMBL/GenBank/DDBJ databases">
        <authorList>
            <person name="Huff M."/>
        </authorList>
    </citation>
    <scope>NUCLEOTIDE SEQUENCE</scope>
</reference>
<keyword evidence="3" id="KW-1185">Reference proteome</keyword>
<feature type="transmembrane region" description="Helical" evidence="1">
    <location>
        <begin position="25"/>
        <end position="44"/>
    </location>
</feature>
<name>A0AAD1Z2H8_9LAMI</name>
<keyword evidence="1" id="KW-1133">Transmembrane helix</keyword>
<dbReference type="AlphaFoldDB" id="A0AAD1Z2H8"/>